<dbReference type="GO" id="GO:0098662">
    <property type="term" value="P:inorganic cation transmembrane transport"/>
    <property type="evidence" value="ECO:0007669"/>
    <property type="project" value="UniProtKB-ARBA"/>
</dbReference>
<feature type="region of interest" description="Disordered" evidence="10">
    <location>
        <begin position="63"/>
        <end position="107"/>
    </location>
</feature>
<dbReference type="GO" id="GO:0016887">
    <property type="term" value="F:ATP hydrolysis activity"/>
    <property type="evidence" value="ECO:0007669"/>
    <property type="project" value="InterPro"/>
</dbReference>
<dbReference type="GO" id="GO:0015662">
    <property type="term" value="F:P-type ion transporter activity"/>
    <property type="evidence" value="ECO:0007669"/>
    <property type="project" value="UniProtKB-ARBA"/>
</dbReference>
<feature type="region of interest" description="Disordered" evidence="10">
    <location>
        <begin position="1"/>
        <end position="39"/>
    </location>
</feature>
<evidence type="ECO:0000256" key="4">
    <source>
        <dbReference type="ARBA" id="ARBA00022723"/>
    </source>
</evidence>
<dbReference type="Gene3D" id="3.40.1110.10">
    <property type="entry name" value="Calcium-transporting ATPase, cytoplasmic domain N"/>
    <property type="match status" value="1"/>
</dbReference>
<dbReference type="Pfam" id="PF00122">
    <property type="entry name" value="E1-E2_ATPase"/>
    <property type="match status" value="1"/>
</dbReference>
<dbReference type="Pfam" id="PF00689">
    <property type="entry name" value="Cation_ATPase_C"/>
    <property type="match status" value="1"/>
</dbReference>
<feature type="transmembrane region" description="Helical" evidence="11">
    <location>
        <begin position="1056"/>
        <end position="1077"/>
    </location>
</feature>
<dbReference type="SFLD" id="SFLDS00003">
    <property type="entry name" value="Haloacid_Dehalogenase"/>
    <property type="match status" value="1"/>
</dbReference>
<dbReference type="GO" id="GO:0005524">
    <property type="term" value="F:ATP binding"/>
    <property type="evidence" value="ECO:0007669"/>
    <property type="project" value="UniProtKB-KW"/>
</dbReference>
<feature type="compositionally biased region" description="Basic and acidic residues" evidence="10">
    <location>
        <begin position="12"/>
        <end position="21"/>
    </location>
</feature>
<dbReference type="PRINTS" id="PR00119">
    <property type="entry name" value="CATATPASE"/>
</dbReference>
<keyword evidence="5" id="KW-0547">Nucleotide-binding</keyword>
<feature type="domain" description="Cation-transporting P-type ATPase N-terminal" evidence="12">
    <location>
        <begin position="171"/>
        <end position="245"/>
    </location>
</feature>
<keyword evidence="8 11" id="KW-1133">Transmembrane helix</keyword>
<keyword evidence="2" id="KW-1003">Cell membrane</keyword>
<dbReference type="Pfam" id="PF13246">
    <property type="entry name" value="Cation_ATPase"/>
    <property type="match status" value="1"/>
</dbReference>
<dbReference type="Gene3D" id="2.70.150.10">
    <property type="entry name" value="Calcium-transporting ATPase, cytoplasmic transduction domain A"/>
    <property type="match status" value="1"/>
</dbReference>
<keyword evidence="7" id="KW-1278">Translocase</keyword>
<evidence type="ECO:0000256" key="8">
    <source>
        <dbReference type="ARBA" id="ARBA00022989"/>
    </source>
</evidence>
<feature type="compositionally biased region" description="Polar residues" evidence="10">
    <location>
        <begin position="64"/>
        <end position="99"/>
    </location>
</feature>
<evidence type="ECO:0000256" key="7">
    <source>
        <dbReference type="ARBA" id="ARBA00022967"/>
    </source>
</evidence>
<comment type="subcellular location">
    <subcellularLocation>
        <location evidence="1">Cell membrane</location>
        <topology evidence="1">Multi-pass membrane protein</topology>
    </subcellularLocation>
</comment>
<proteinExistence type="predicted"/>
<organism evidence="13">
    <name type="scientific">Percolomonas cosmopolitus</name>
    <dbReference type="NCBI Taxonomy" id="63605"/>
    <lineage>
        <taxon>Eukaryota</taxon>
        <taxon>Discoba</taxon>
        <taxon>Heterolobosea</taxon>
        <taxon>Tetramitia</taxon>
        <taxon>Eutetramitia</taxon>
        <taxon>Percolomonadidae</taxon>
        <taxon>Percolomonas</taxon>
    </lineage>
</organism>
<evidence type="ECO:0000256" key="10">
    <source>
        <dbReference type="SAM" id="MobiDB-lite"/>
    </source>
</evidence>
<dbReference type="Gene3D" id="1.20.1110.10">
    <property type="entry name" value="Calcium-transporting ATPase, transmembrane domain"/>
    <property type="match status" value="1"/>
</dbReference>
<dbReference type="Gene3D" id="3.40.50.1000">
    <property type="entry name" value="HAD superfamily/HAD-like"/>
    <property type="match status" value="1"/>
</dbReference>
<dbReference type="Pfam" id="PF00690">
    <property type="entry name" value="Cation_ATPase_N"/>
    <property type="match status" value="1"/>
</dbReference>
<evidence type="ECO:0000256" key="2">
    <source>
        <dbReference type="ARBA" id="ARBA00022475"/>
    </source>
</evidence>
<dbReference type="PANTHER" id="PTHR42861">
    <property type="entry name" value="CALCIUM-TRANSPORTING ATPASE"/>
    <property type="match status" value="1"/>
</dbReference>
<keyword evidence="9 11" id="KW-0472">Membrane</keyword>
<evidence type="ECO:0000256" key="11">
    <source>
        <dbReference type="SAM" id="Phobius"/>
    </source>
</evidence>
<dbReference type="InterPro" id="IPR036412">
    <property type="entry name" value="HAD-like_sf"/>
</dbReference>
<dbReference type="PROSITE" id="PS00154">
    <property type="entry name" value="ATPASE_E1_E2"/>
    <property type="match status" value="1"/>
</dbReference>
<name>A0A7S1KMY6_9EUKA</name>
<accession>A0A7S1KMY6</accession>
<dbReference type="GO" id="GO:0005886">
    <property type="term" value="C:plasma membrane"/>
    <property type="evidence" value="ECO:0007669"/>
    <property type="project" value="UniProtKB-SubCell"/>
</dbReference>
<gene>
    <name evidence="13" type="ORF">PCOS0759_LOCUS349</name>
</gene>
<dbReference type="InterPro" id="IPR023298">
    <property type="entry name" value="ATPase_P-typ_TM_dom_sf"/>
</dbReference>
<dbReference type="SUPFAM" id="SSF81665">
    <property type="entry name" value="Calcium ATPase, transmembrane domain M"/>
    <property type="match status" value="1"/>
</dbReference>
<feature type="transmembrane region" description="Helical" evidence="11">
    <location>
        <begin position="417"/>
        <end position="440"/>
    </location>
</feature>
<keyword evidence="4" id="KW-0479">Metal-binding</keyword>
<dbReference type="InterPro" id="IPR059000">
    <property type="entry name" value="ATPase_P-type_domA"/>
</dbReference>
<feature type="transmembrane region" description="Helical" evidence="11">
    <location>
        <begin position="452"/>
        <end position="477"/>
    </location>
</feature>
<keyword evidence="6" id="KW-0067">ATP-binding</keyword>
<feature type="region of interest" description="Disordered" evidence="10">
    <location>
        <begin position="124"/>
        <end position="144"/>
    </location>
</feature>
<dbReference type="InterPro" id="IPR008250">
    <property type="entry name" value="ATPase_P-typ_transduc_dom_A_sf"/>
</dbReference>
<dbReference type="GO" id="GO:0046872">
    <property type="term" value="F:metal ion binding"/>
    <property type="evidence" value="ECO:0007669"/>
    <property type="project" value="UniProtKB-KW"/>
</dbReference>
<dbReference type="PRINTS" id="PR00120">
    <property type="entry name" value="HATPASE"/>
</dbReference>
<dbReference type="FunFam" id="2.70.150.10:FF:000016">
    <property type="entry name" value="Calcium-transporting P-type ATPase putative"/>
    <property type="match status" value="1"/>
</dbReference>
<dbReference type="InterPro" id="IPR023299">
    <property type="entry name" value="ATPase_P-typ_cyto_dom_N"/>
</dbReference>
<dbReference type="SUPFAM" id="SSF81660">
    <property type="entry name" value="Metal cation-transporting ATPase, ATP-binding domain N"/>
    <property type="match status" value="1"/>
</dbReference>
<feature type="transmembrane region" description="Helical" evidence="11">
    <location>
        <begin position="1018"/>
        <end position="1035"/>
    </location>
</feature>
<evidence type="ECO:0000256" key="1">
    <source>
        <dbReference type="ARBA" id="ARBA00004651"/>
    </source>
</evidence>
<feature type="compositionally biased region" description="Polar residues" evidence="10">
    <location>
        <begin position="22"/>
        <end position="31"/>
    </location>
</feature>
<reference evidence="13" key="1">
    <citation type="submission" date="2021-01" db="EMBL/GenBank/DDBJ databases">
        <authorList>
            <person name="Corre E."/>
            <person name="Pelletier E."/>
            <person name="Niang G."/>
            <person name="Scheremetjew M."/>
            <person name="Finn R."/>
            <person name="Kale V."/>
            <person name="Holt S."/>
            <person name="Cochrane G."/>
            <person name="Meng A."/>
            <person name="Brown T."/>
            <person name="Cohen L."/>
        </authorList>
    </citation>
    <scope>NUCLEOTIDE SEQUENCE</scope>
    <source>
        <strain evidence="13">WS</strain>
    </source>
</reference>
<dbReference type="SUPFAM" id="SSF81653">
    <property type="entry name" value="Calcium ATPase, transduction domain A"/>
    <property type="match status" value="1"/>
</dbReference>
<dbReference type="NCBIfam" id="TIGR01494">
    <property type="entry name" value="ATPase_P-type"/>
    <property type="match status" value="2"/>
</dbReference>
<dbReference type="SFLD" id="SFLDF00027">
    <property type="entry name" value="p-type_atpase"/>
    <property type="match status" value="1"/>
</dbReference>
<dbReference type="AlphaFoldDB" id="A0A7S1KMY6"/>
<evidence type="ECO:0000256" key="5">
    <source>
        <dbReference type="ARBA" id="ARBA00022741"/>
    </source>
</evidence>
<feature type="transmembrane region" description="Helical" evidence="11">
    <location>
        <begin position="1089"/>
        <end position="1109"/>
    </location>
</feature>
<protein>
    <recommendedName>
        <fullName evidence="12">Cation-transporting P-type ATPase N-terminal domain-containing protein</fullName>
    </recommendedName>
</protein>
<dbReference type="InterPro" id="IPR023214">
    <property type="entry name" value="HAD_sf"/>
</dbReference>
<evidence type="ECO:0000256" key="6">
    <source>
        <dbReference type="ARBA" id="ARBA00022840"/>
    </source>
</evidence>
<feature type="transmembrane region" description="Helical" evidence="11">
    <location>
        <begin position="978"/>
        <end position="998"/>
    </location>
</feature>
<dbReference type="SMART" id="SM00831">
    <property type="entry name" value="Cation_ATPase_N"/>
    <property type="match status" value="1"/>
</dbReference>
<feature type="transmembrane region" description="Helical" evidence="11">
    <location>
        <begin position="252"/>
        <end position="271"/>
    </location>
</feature>
<dbReference type="InterPro" id="IPR018303">
    <property type="entry name" value="ATPase_P-typ_P_site"/>
</dbReference>
<dbReference type="EMBL" id="HBGD01000458">
    <property type="protein sequence ID" value="CAD9077118.1"/>
    <property type="molecule type" value="Transcribed_RNA"/>
</dbReference>
<keyword evidence="3 11" id="KW-0812">Transmembrane</keyword>
<dbReference type="InterPro" id="IPR004014">
    <property type="entry name" value="ATPase_P-typ_cation-transptr_N"/>
</dbReference>
<feature type="transmembrane region" description="Helical" evidence="11">
    <location>
        <begin position="890"/>
        <end position="914"/>
    </location>
</feature>
<sequence length="1157" mass="127578">MTHGVSFSPDTPKLHDSHTDQEQASDSSPHQPVNAPTIVVPSLNTSASAPDLEMKDVNPLVEDTMQQPSLTNSGATTPKSANDSVSMPRRSQSFTNARNLTLPPRKSGLPFNLSSDNLSFLGGSNHHNRRGSQPSSMYSANKRPRSVYSMREHIPITREKKDLHNLNMVRDFYTKPLVSVAHQLGVDFVTGLKPEDIKIRKDVFGDNQLKKEKGISAIKLLFHHLVGVLNFILVAASIASLVSSILEKSYDWIEGVLIFLIIIMNTSIGFVQEYRSAKTMQSLMKMFAPEADVIRDGKRQSIPAKNLVPGDIVFLEDGDFVPADLRLIEAVHLNIDEAFLTGESDPVTKTTHPLKAEEAKALGDRSNMAYMSSVVTSGRGKGVVVRTGEDTELGEIAKKLRSSKDNKKTELQKSMKTLGLTLFLAAIVFSFIALAIQVLANGTDAFAERGTYLYLVALCVAVIPEGLPCVLALTLALGMRTMAKKKAIVRKLGVLESLNWITDICSDKTGTLTEGKMVATSIYCEDKTFKVTGTGIIPEGSITDSSGSSVALSSLTDDRALTHFLRACSLCNMATLTRIDDEWEATSSPTEIALQVLAHKAGMGKPKLEQLYQFMGEHPFDSHWKRMSVVYKMSEIPIDENLEDVDVIDPDLTILFMKGSVEAVLGCCINIYDESEIIALTDAKKKKIIEQAESMAAQGLRVLACGMKNKFQFSTSQNRQKTDEKCTFLGLAGIMDPPRSQSKPAVDMARQAGMNVYMLTGDHKKTAANIAKQVGIITNDLHDRVMIGSDFEVQKVAGSDFPKVIARCNPDTKIKMIDELHTRGRFVCMTGDGVNDAPAIKRADVGVAMGIGGSEVTKDSADIVLMDDNFGTIIVAVQEGRRIFSNIYKIVLFLMTNNVAELMILVLGLCFNFFGDANNVHSKVIYPLSPMQILWLNVITDTPVCMALGMEPVSADAMKQKPRSRSDGLFNLEMNIDVLFYGVVIGLLSLANFAIAFFTDGNRDRLETIVGSDVQVSLYSARATCFFTITYCMLFHAFNCLHRRNSIMLHKFEKKWVIVMVVVAGLSMLLTVYIPFVNTHVFKHYIPEWIHWVQICTAVGLFAVSSEFYKLTKKVIISAYRNSRKTIEIAERVAQSIANIDAKLDGRVRLEDDNSMV</sequence>
<evidence type="ECO:0000256" key="3">
    <source>
        <dbReference type="ARBA" id="ARBA00022692"/>
    </source>
</evidence>
<dbReference type="SFLD" id="SFLDG00002">
    <property type="entry name" value="C1.7:_P-type_atpase_like"/>
    <property type="match status" value="1"/>
</dbReference>
<dbReference type="InterPro" id="IPR044492">
    <property type="entry name" value="P_typ_ATPase_HD_dom"/>
</dbReference>
<evidence type="ECO:0000259" key="12">
    <source>
        <dbReference type="SMART" id="SM00831"/>
    </source>
</evidence>
<feature type="transmembrane region" description="Helical" evidence="11">
    <location>
        <begin position="934"/>
        <end position="957"/>
    </location>
</feature>
<dbReference type="GO" id="GO:0046873">
    <property type="term" value="F:metal ion transmembrane transporter activity"/>
    <property type="evidence" value="ECO:0007669"/>
    <property type="project" value="UniProtKB-ARBA"/>
</dbReference>
<evidence type="ECO:0000313" key="13">
    <source>
        <dbReference type="EMBL" id="CAD9077118.1"/>
    </source>
</evidence>
<dbReference type="GO" id="GO:0019829">
    <property type="term" value="F:ATPase-coupled monoatomic cation transmembrane transporter activity"/>
    <property type="evidence" value="ECO:0007669"/>
    <property type="project" value="UniProtKB-ARBA"/>
</dbReference>
<dbReference type="SUPFAM" id="SSF56784">
    <property type="entry name" value="HAD-like"/>
    <property type="match status" value="1"/>
</dbReference>
<evidence type="ECO:0000256" key="9">
    <source>
        <dbReference type="ARBA" id="ARBA00023136"/>
    </source>
</evidence>
<dbReference type="InterPro" id="IPR006068">
    <property type="entry name" value="ATPase_P-typ_cation-transptr_C"/>
</dbReference>
<dbReference type="InterPro" id="IPR001757">
    <property type="entry name" value="P_typ_ATPase"/>
</dbReference>
<feature type="transmembrane region" description="Helical" evidence="11">
    <location>
        <begin position="220"/>
        <end position="246"/>
    </location>
</feature>